<feature type="compositionally biased region" description="Basic and acidic residues" evidence="1">
    <location>
        <begin position="13"/>
        <end position="43"/>
    </location>
</feature>
<evidence type="ECO:0000259" key="3">
    <source>
        <dbReference type="Pfam" id="PF20153"/>
    </source>
</evidence>
<feature type="region of interest" description="Disordered" evidence="1">
    <location>
        <begin position="856"/>
        <end position="999"/>
    </location>
</feature>
<accession>A0AAW0BWD5</accession>
<feature type="compositionally biased region" description="Basic and acidic residues" evidence="1">
    <location>
        <begin position="857"/>
        <end position="882"/>
    </location>
</feature>
<dbReference type="Pfam" id="PF20153">
    <property type="entry name" value="DUF6535"/>
    <property type="match status" value="1"/>
</dbReference>
<dbReference type="InterPro" id="IPR045338">
    <property type="entry name" value="DUF6535"/>
</dbReference>
<feature type="transmembrane region" description="Helical" evidence="2">
    <location>
        <begin position="205"/>
        <end position="227"/>
    </location>
</feature>
<feature type="domain" description="DUF6535" evidence="3">
    <location>
        <begin position="124"/>
        <end position="291"/>
    </location>
</feature>
<protein>
    <recommendedName>
        <fullName evidence="3">DUF6535 domain-containing protein</fullName>
    </recommendedName>
</protein>
<proteinExistence type="predicted"/>
<keyword evidence="5" id="KW-1185">Reference proteome</keyword>
<dbReference type="AlphaFoldDB" id="A0AAW0BWD5"/>
<reference evidence="4 5" key="1">
    <citation type="submission" date="2024-01" db="EMBL/GenBank/DDBJ databases">
        <title>A draft genome for a cacao thread blight-causing isolate of Paramarasmius palmivorus.</title>
        <authorList>
            <person name="Baruah I.K."/>
            <person name="Bukari Y."/>
            <person name="Amoako-Attah I."/>
            <person name="Meinhardt L.W."/>
            <person name="Bailey B.A."/>
            <person name="Cohen S.P."/>
        </authorList>
    </citation>
    <scope>NUCLEOTIDE SEQUENCE [LARGE SCALE GENOMIC DNA]</scope>
    <source>
        <strain evidence="4 5">GH-12</strain>
    </source>
</reference>
<feature type="region of interest" description="Disordered" evidence="1">
    <location>
        <begin position="1"/>
        <end position="49"/>
    </location>
</feature>
<feature type="transmembrane region" description="Helical" evidence="2">
    <location>
        <begin position="261"/>
        <end position="283"/>
    </location>
</feature>
<dbReference type="Proteomes" id="UP001383192">
    <property type="component" value="Unassembled WGS sequence"/>
</dbReference>
<feature type="compositionally biased region" description="Basic and acidic residues" evidence="1">
    <location>
        <begin position="972"/>
        <end position="983"/>
    </location>
</feature>
<name>A0AAW0BWD5_9AGAR</name>
<keyword evidence="2" id="KW-0812">Transmembrane</keyword>
<feature type="transmembrane region" description="Helical" evidence="2">
    <location>
        <begin position="145"/>
        <end position="162"/>
    </location>
</feature>
<dbReference type="EMBL" id="JAYKXP010000078">
    <property type="protein sequence ID" value="KAK7030308.1"/>
    <property type="molecule type" value="Genomic_DNA"/>
</dbReference>
<evidence type="ECO:0000313" key="4">
    <source>
        <dbReference type="EMBL" id="KAK7030308.1"/>
    </source>
</evidence>
<organism evidence="4 5">
    <name type="scientific">Paramarasmius palmivorus</name>
    <dbReference type="NCBI Taxonomy" id="297713"/>
    <lineage>
        <taxon>Eukaryota</taxon>
        <taxon>Fungi</taxon>
        <taxon>Dikarya</taxon>
        <taxon>Basidiomycota</taxon>
        <taxon>Agaricomycotina</taxon>
        <taxon>Agaricomycetes</taxon>
        <taxon>Agaricomycetidae</taxon>
        <taxon>Agaricales</taxon>
        <taxon>Marasmiineae</taxon>
        <taxon>Marasmiaceae</taxon>
        <taxon>Paramarasmius</taxon>
    </lineage>
</organism>
<feature type="region of interest" description="Disordered" evidence="1">
    <location>
        <begin position="829"/>
        <end position="848"/>
    </location>
</feature>
<comment type="caution">
    <text evidence="4">The sequence shown here is derived from an EMBL/GenBank/DDBJ whole genome shotgun (WGS) entry which is preliminary data.</text>
</comment>
<sequence length="999" mass="114435">MRPKEPTFYPDIVHAHGRTDMNSSREDSEERRQEEEQRMREPYEQSEDLQDEIWEQRRRRIEEERKRKEQDWEVKWMKEEEEERERKGYEEWKRKREENDGPWRRWKEEEKRKKEVIEPAYEKLQTEVKKYDDGMVVGWKEDIDTLLVFAGLFSAIVTAFLIESYQWLQEDPEDATVVILTQIFHQLNASSIPKPEPFTPDASSIRINCFWFLSLIFSLTSALFGLLCKQWLREHQRDVPTRTVAENLALRQLRRDSFEKWGVASFLSALPILLEIALVFFFIGVLDLLWTLHPVVFGICLAAISLSIGLYFLTTILPTITIPRDQAQFISTWESELKNWHHDFGQLAYQFICPYKSPQAWAVYKLVTTLPKPLLHFPFINDFTKTHLRPLWDHVHARTSSWSTFDLRVVRQFDQKVYPMLGISFQLQVYELQALQWAVTMFRDSPSMIPHLENVLETLPRSVAISAVLDRWDIAMWGVQEEDVGECLRYPTMTPMPKPITSDPPLHSREGIKLLFWHRLWAFCAESYPNFPDVLQNDLLRELEQNIFSGVLTLSKTLKFPIPLPFATALWSHKEPLLQKLGLRLLRHFEESWKPSPGYDEEQHNKERVAFTNGLAWHICHLDPPSVLLMSKRGQDFIRFIHHGIIIRRLYSRDDFWGYSWRPISWQYAIKKVQEVGKLPDDYFAPLPRYDEDPPPSFQLPQLEPIRYSQDTICSQSDNPQNEDGERPPTPTGSVEKIEIQVHGSHGNTASRVSSLAGGTPIDPGGSGTHPVNENSALPPDSDDRATVGTIAGGINPGGDEQVIASKGVARGSPIPLSAGYNESAVLREDVPPNTDQGHLAEATDGDVQAVSSLLEGAKDKHRSEVIDENSDFKRSGKDADASGHYNNPDHPQEPAMDTMEGSSGPLVAGGDELGVLRSFISPDTNLDHPAQANEDPARVPSELEEQGKRVREDHEEQAEVGVGGGTAPSSSRDRGRRRDEGRGSTTINDPNHLRMFRL</sequence>
<gene>
    <name evidence="4" type="ORF">VNI00_014230</name>
</gene>
<evidence type="ECO:0000256" key="2">
    <source>
        <dbReference type="SAM" id="Phobius"/>
    </source>
</evidence>
<feature type="transmembrane region" description="Helical" evidence="2">
    <location>
        <begin position="295"/>
        <end position="314"/>
    </location>
</feature>
<keyword evidence="2" id="KW-1133">Transmembrane helix</keyword>
<feature type="compositionally biased region" description="Basic and acidic residues" evidence="1">
    <location>
        <begin position="946"/>
        <end position="955"/>
    </location>
</feature>
<evidence type="ECO:0000256" key="1">
    <source>
        <dbReference type="SAM" id="MobiDB-lite"/>
    </source>
</evidence>
<keyword evidence="2" id="KW-0472">Membrane</keyword>
<feature type="compositionally biased region" description="Polar residues" evidence="1">
    <location>
        <begin position="713"/>
        <end position="722"/>
    </location>
</feature>
<evidence type="ECO:0000313" key="5">
    <source>
        <dbReference type="Proteomes" id="UP001383192"/>
    </source>
</evidence>
<feature type="region of interest" description="Disordered" evidence="1">
    <location>
        <begin position="713"/>
        <end position="788"/>
    </location>
</feature>